<dbReference type="Proteomes" id="UP000479710">
    <property type="component" value="Unassembled WGS sequence"/>
</dbReference>
<evidence type="ECO:0000313" key="2">
    <source>
        <dbReference type="EMBL" id="KAF0920611.1"/>
    </source>
</evidence>
<comment type="caution">
    <text evidence="2">The sequence shown here is derived from an EMBL/GenBank/DDBJ whole genome shotgun (WGS) entry which is preliminary data.</text>
</comment>
<dbReference type="Pfam" id="PF07762">
    <property type="entry name" value="DUF1618"/>
    <property type="match status" value="1"/>
</dbReference>
<feature type="domain" description="DUF1618" evidence="1">
    <location>
        <begin position="189"/>
        <end position="219"/>
    </location>
</feature>
<dbReference type="OrthoDB" id="581861at2759"/>
<accession>A0A6G1E7H0</accession>
<dbReference type="PANTHER" id="PTHR33086:SF6">
    <property type="entry name" value="OS01G0245532 PROTEIN"/>
    <property type="match status" value="1"/>
</dbReference>
<dbReference type="PANTHER" id="PTHR33086">
    <property type="entry name" value="OS05G0468200 PROTEIN-RELATED"/>
    <property type="match status" value="1"/>
</dbReference>
<protein>
    <recommendedName>
        <fullName evidence="1">DUF1618 domain-containing protein</fullName>
    </recommendedName>
</protein>
<keyword evidence="3" id="KW-1185">Reference proteome</keyword>
<organism evidence="2 3">
    <name type="scientific">Oryza meyeriana var. granulata</name>
    <dbReference type="NCBI Taxonomy" id="110450"/>
    <lineage>
        <taxon>Eukaryota</taxon>
        <taxon>Viridiplantae</taxon>
        <taxon>Streptophyta</taxon>
        <taxon>Embryophyta</taxon>
        <taxon>Tracheophyta</taxon>
        <taxon>Spermatophyta</taxon>
        <taxon>Magnoliopsida</taxon>
        <taxon>Liliopsida</taxon>
        <taxon>Poales</taxon>
        <taxon>Poaceae</taxon>
        <taxon>BOP clade</taxon>
        <taxon>Oryzoideae</taxon>
        <taxon>Oryzeae</taxon>
        <taxon>Oryzinae</taxon>
        <taxon>Oryza</taxon>
        <taxon>Oryza meyeriana</taxon>
    </lineage>
</organism>
<name>A0A6G1E7H0_9ORYZ</name>
<dbReference type="EMBL" id="SPHZ02000005">
    <property type="protein sequence ID" value="KAF0920611.1"/>
    <property type="molecule type" value="Genomic_DNA"/>
</dbReference>
<proteinExistence type="predicted"/>
<gene>
    <name evidence="2" type="ORF">E2562_035898</name>
</gene>
<dbReference type="AlphaFoldDB" id="A0A6G1E7H0"/>
<dbReference type="InterPro" id="IPR011676">
    <property type="entry name" value="DUF1618"/>
</dbReference>
<evidence type="ECO:0000313" key="3">
    <source>
        <dbReference type="Proteomes" id="UP000479710"/>
    </source>
</evidence>
<evidence type="ECO:0000259" key="1">
    <source>
        <dbReference type="Pfam" id="PF07762"/>
    </source>
</evidence>
<sequence length="229" mass="25299">MSDSEEPRDKVVLVCVPHVVHGDYFEPGIHNVIKAAIPPRASRLVVHRSIAPRRKTIDDHPYVAGADCHGRLLLYASQGPEPEPPVLDAFDTRPLSVHHGFPKAYFICDTRTHRSTRLPDHPGNAGLIGISRESFFVADLQPTIGADHAALLLYCSVSEGWSEWDLNYPPVHRPWGANGAVVYQKRIWWVDLSYGLLACDLSAAYSELRFVPLPEGSELPPGTADLLGK</sequence>
<reference evidence="2 3" key="1">
    <citation type="submission" date="2019-11" db="EMBL/GenBank/DDBJ databases">
        <title>Whole genome sequence of Oryza granulata.</title>
        <authorList>
            <person name="Li W."/>
        </authorList>
    </citation>
    <scope>NUCLEOTIDE SEQUENCE [LARGE SCALE GENOMIC DNA]</scope>
    <source>
        <strain evidence="3">cv. Menghai</strain>
        <tissue evidence="2">Leaf</tissue>
    </source>
</reference>